<dbReference type="PANTHER" id="PTHR33166">
    <property type="entry name" value="GAG_P30 DOMAIN-CONTAINING PROTEIN"/>
    <property type="match status" value="1"/>
</dbReference>
<reference evidence="2 3" key="1">
    <citation type="journal article" date="2020" name="Nature">
        <title>Six reference-quality genomes reveal evolution of bat adaptations.</title>
        <authorList>
            <person name="Jebb D."/>
            <person name="Huang Z."/>
            <person name="Pippel M."/>
            <person name="Hughes G.M."/>
            <person name="Lavrichenko K."/>
            <person name="Devanna P."/>
            <person name="Winkler S."/>
            <person name="Jermiin L.S."/>
            <person name="Skirmuntt E.C."/>
            <person name="Katzourakis A."/>
            <person name="Burkitt-Gray L."/>
            <person name="Ray D.A."/>
            <person name="Sullivan K.A.M."/>
            <person name="Roscito J.G."/>
            <person name="Kirilenko B.M."/>
            <person name="Davalos L.M."/>
            <person name="Corthals A.P."/>
            <person name="Power M.L."/>
            <person name="Jones G."/>
            <person name="Ransome R.D."/>
            <person name="Dechmann D.K.N."/>
            <person name="Locatelli A.G."/>
            <person name="Puechmaille S.J."/>
            <person name="Fedrigo O."/>
            <person name="Jarvis E.D."/>
            <person name="Hiller M."/>
            <person name="Vernes S.C."/>
            <person name="Myers E.W."/>
            <person name="Teeling E.C."/>
        </authorList>
    </citation>
    <scope>NUCLEOTIDE SEQUENCE [LARGE SCALE GENOMIC DNA]</scope>
    <source>
        <strain evidence="2">MRhiFer1</strain>
        <tissue evidence="2">Lung</tissue>
    </source>
</reference>
<dbReference type="GO" id="GO:0016032">
    <property type="term" value="P:viral process"/>
    <property type="evidence" value="ECO:0007669"/>
    <property type="project" value="InterPro"/>
</dbReference>
<evidence type="ECO:0000313" key="3">
    <source>
        <dbReference type="Proteomes" id="UP000585614"/>
    </source>
</evidence>
<gene>
    <name evidence="2" type="ORF">mRhiFer1_007922</name>
</gene>
<feature type="compositionally biased region" description="Pro residues" evidence="1">
    <location>
        <begin position="149"/>
        <end position="160"/>
    </location>
</feature>
<proteinExistence type="predicted"/>
<dbReference type="SUPFAM" id="SSF47836">
    <property type="entry name" value="Retroviral matrix proteins"/>
    <property type="match status" value="1"/>
</dbReference>
<dbReference type="InterPro" id="IPR010999">
    <property type="entry name" value="Retrovr_matrix"/>
</dbReference>
<accession>A0A7J8AVC2</accession>
<dbReference type="Gene3D" id="1.10.375.10">
    <property type="entry name" value="Human Immunodeficiency Virus Type 1 Capsid Protein"/>
    <property type="match status" value="1"/>
</dbReference>
<feature type="compositionally biased region" description="Low complexity" evidence="1">
    <location>
        <begin position="135"/>
        <end position="148"/>
    </location>
</feature>
<sequence length="232" mass="25967">MDGSSSVPLDSPLGCLFKNWTKFNLSSLKKDKMTFFCKTAWPQYKLDDQEVWLTNGTLNYNTIMQLHLFCRRLHKRPVLYVQAFMALSQNPDLQKQCQMSLIKFPQSPLPDLLDDRFLSQVPPSPPQNPPPTPPTSLSSNSSIPYTSPSAPPPYSTPVPSPAGITLSGAHFKADSMLPLWEVTNREAGAIKVHVPFPMADLAQIETKFGNYSEDPSKFIKEFQGISMVFDLT</sequence>
<dbReference type="EMBL" id="JACAGC010000001">
    <property type="protein sequence ID" value="KAF6390352.1"/>
    <property type="molecule type" value="Genomic_DNA"/>
</dbReference>
<dbReference type="SUPFAM" id="SSF47943">
    <property type="entry name" value="Retrovirus capsid protein, N-terminal core domain"/>
    <property type="match status" value="1"/>
</dbReference>
<dbReference type="AlphaFoldDB" id="A0A7J8AVC2"/>
<dbReference type="Gene3D" id="1.10.150.180">
    <property type="entry name" value="Gamma-retroviral matrix domain"/>
    <property type="match status" value="1"/>
</dbReference>
<evidence type="ECO:0000256" key="1">
    <source>
        <dbReference type="SAM" id="MobiDB-lite"/>
    </source>
</evidence>
<dbReference type="Proteomes" id="UP000585614">
    <property type="component" value="Unassembled WGS sequence"/>
</dbReference>
<protein>
    <submittedName>
        <fullName evidence="2">Uncharacterized protein</fullName>
    </submittedName>
</protein>
<comment type="caution">
    <text evidence="2">The sequence shown here is derived from an EMBL/GenBank/DDBJ whole genome shotgun (WGS) entry which is preliminary data.</text>
</comment>
<dbReference type="InterPro" id="IPR036946">
    <property type="entry name" value="G_retro_matrix_sf"/>
</dbReference>
<dbReference type="InterPro" id="IPR050462">
    <property type="entry name" value="Retroviral_Gag-Pol_poly"/>
</dbReference>
<name>A0A7J8AVC2_RHIFE</name>
<evidence type="ECO:0000313" key="2">
    <source>
        <dbReference type="EMBL" id="KAF6390352.1"/>
    </source>
</evidence>
<feature type="compositionally biased region" description="Pro residues" evidence="1">
    <location>
        <begin position="122"/>
        <end position="134"/>
    </location>
</feature>
<feature type="region of interest" description="Disordered" evidence="1">
    <location>
        <begin position="115"/>
        <end position="161"/>
    </location>
</feature>
<dbReference type="InterPro" id="IPR008919">
    <property type="entry name" value="Retrov_capsid_N"/>
</dbReference>
<organism evidence="2 3">
    <name type="scientific">Rhinolophus ferrumequinum</name>
    <name type="common">Greater horseshoe bat</name>
    <dbReference type="NCBI Taxonomy" id="59479"/>
    <lineage>
        <taxon>Eukaryota</taxon>
        <taxon>Metazoa</taxon>
        <taxon>Chordata</taxon>
        <taxon>Craniata</taxon>
        <taxon>Vertebrata</taxon>
        <taxon>Euteleostomi</taxon>
        <taxon>Mammalia</taxon>
        <taxon>Eutheria</taxon>
        <taxon>Laurasiatheria</taxon>
        <taxon>Chiroptera</taxon>
        <taxon>Yinpterochiroptera</taxon>
        <taxon>Rhinolophoidea</taxon>
        <taxon>Rhinolophidae</taxon>
        <taxon>Rhinolophinae</taxon>
        <taxon>Rhinolophus</taxon>
    </lineage>
</organism>